<dbReference type="PANTHER" id="PTHR30217">
    <property type="entry name" value="PEPTIDASE U32 FAMILY"/>
    <property type="match status" value="1"/>
</dbReference>
<proteinExistence type="predicted"/>
<dbReference type="InterPro" id="IPR051454">
    <property type="entry name" value="RNA/ubiquinone_mod_enzymes"/>
</dbReference>
<dbReference type="Pfam" id="PF01136">
    <property type="entry name" value="Peptidase_U32"/>
    <property type="match status" value="1"/>
</dbReference>
<comment type="caution">
    <text evidence="1">The sequence shown here is derived from an EMBL/GenBank/DDBJ whole genome shotgun (WGS) entry which is preliminary data.</text>
</comment>
<accession>A0ABS7CG37</accession>
<gene>
    <name evidence="1" type="ORF">K0U00_36565</name>
</gene>
<keyword evidence="2" id="KW-1185">Reference proteome</keyword>
<dbReference type="InterPro" id="IPR001539">
    <property type="entry name" value="Peptidase_U32"/>
</dbReference>
<dbReference type="EMBL" id="JAHZIK010001720">
    <property type="protein sequence ID" value="MBW7459586.1"/>
    <property type="molecule type" value="Genomic_DNA"/>
</dbReference>
<sequence length="295" mass="32555">RAAAAPRSEAARLTALCRSLPQVEAAVRSQVGMVYADFEFIKQFPAAIELARSAGMPIALATPRIHMPGENGYHANILKLQPDAVLVRNTGALYYYLKARAERPGEPFPQLIGDFSLNIANHKAASLFTDAGCSLVTPSYDLNVQQMFDLLGSSDTSKLEVVIHQHLPMFHTEHCVYCTFLSEGTDFTNCGRPCEEKRVSLQDRIGMSHPVRVDEGCRNTVYNAIEQSGAEYVGQFMDLGVSSFRVEFLEETAEKVHEVIDLYSDAIAGRISGTRVWRSLKATNQLGVTRGQLVK</sequence>
<dbReference type="PANTHER" id="PTHR30217:SF10">
    <property type="entry name" value="23S RRNA 5-HYDROXYCYTIDINE C2501 SYNTHASE"/>
    <property type="match status" value="1"/>
</dbReference>
<evidence type="ECO:0000313" key="1">
    <source>
        <dbReference type="EMBL" id="MBW7459586.1"/>
    </source>
</evidence>
<dbReference type="Proteomes" id="UP001519887">
    <property type="component" value="Unassembled WGS sequence"/>
</dbReference>
<name>A0ABS7CG37_9BACL</name>
<organism evidence="1 2">
    <name type="scientific">Paenibacillus sepulcri</name>
    <dbReference type="NCBI Taxonomy" id="359917"/>
    <lineage>
        <taxon>Bacteria</taxon>
        <taxon>Bacillati</taxon>
        <taxon>Bacillota</taxon>
        <taxon>Bacilli</taxon>
        <taxon>Bacillales</taxon>
        <taxon>Paenibacillaceae</taxon>
        <taxon>Paenibacillus</taxon>
    </lineage>
</organism>
<feature type="non-terminal residue" evidence="1">
    <location>
        <position position="1"/>
    </location>
</feature>
<reference evidence="1 2" key="1">
    <citation type="submission" date="2021-07" db="EMBL/GenBank/DDBJ databases">
        <title>Paenibacillus radiodurans sp. nov., isolated from the southeastern edge of Tengger Desert.</title>
        <authorList>
            <person name="Zhang G."/>
        </authorList>
    </citation>
    <scope>NUCLEOTIDE SEQUENCE [LARGE SCALE GENOMIC DNA]</scope>
    <source>
        <strain evidence="1 2">CCM 7311</strain>
    </source>
</reference>
<protein>
    <submittedName>
        <fullName evidence="1">U32 family peptidase</fullName>
    </submittedName>
</protein>
<evidence type="ECO:0000313" key="2">
    <source>
        <dbReference type="Proteomes" id="UP001519887"/>
    </source>
</evidence>